<name>A0A2S7YLD9_BEABA</name>
<dbReference type="InterPro" id="IPR056693">
    <property type="entry name" value="DUF7791"/>
</dbReference>
<reference evidence="5 6" key="1">
    <citation type="submission" date="2016-07" db="EMBL/GenBank/DDBJ databases">
        <title>Comparative genomics of the entomopathogenic fungus Beauveria bassiana.</title>
        <authorList>
            <person name="Valero Jimenez C.A."/>
            <person name="Zwaan B.J."/>
            <person name="Van Kan J.A."/>
            <person name="Takken W."/>
            <person name="Debets A.J."/>
            <person name="Schoustra S.E."/>
            <person name="Koenraadt C.J."/>
        </authorList>
    </citation>
    <scope>NUCLEOTIDE SEQUENCE [LARGE SCALE GENOMIC DNA]</scope>
    <source>
        <strain evidence="5 6">ARSEF 8028</strain>
    </source>
</reference>
<dbReference type="Proteomes" id="UP000237441">
    <property type="component" value="Unassembled WGS sequence"/>
</dbReference>
<dbReference type="PANTHER" id="PTHR10039">
    <property type="entry name" value="AMELOGENIN"/>
    <property type="match status" value="1"/>
</dbReference>
<feature type="region of interest" description="Disordered" evidence="2">
    <location>
        <begin position="849"/>
        <end position="871"/>
    </location>
</feature>
<evidence type="ECO:0000256" key="2">
    <source>
        <dbReference type="SAM" id="MobiDB-lite"/>
    </source>
</evidence>
<comment type="caution">
    <text evidence="5">The sequence shown here is derived from an EMBL/GenBank/DDBJ whole genome shotgun (WGS) entry which is preliminary data.</text>
</comment>
<feature type="domain" description="DUF7791" evidence="4">
    <location>
        <begin position="658"/>
        <end position="791"/>
    </location>
</feature>
<dbReference type="OrthoDB" id="443402at2759"/>
<dbReference type="SUPFAM" id="SSF52540">
    <property type="entry name" value="P-loop containing nucleoside triphosphate hydrolases"/>
    <property type="match status" value="1"/>
</dbReference>
<sequence length="1180" mass="131353">MRPTAKGVKAAIQHAHRPVIMDALAALSLASTLMQFADYGSKLLSQAPHSYKTAHGEITDDINVETLVQDLLSLQQSLKRQAPPKHVSAGQGTNTENITALRALYSQCMGAVQELLAHLPRLKTRPTSVNKAAPQRKSHGDKWRSLLGADSLEALDSQQQPEMLQFRSWDSFHKALRAIWDRQEMEALEDSLWQIRRDVQFRMLVLFRGALCYLASQRSRTFHELKRFTTRILDAFYNSEDSFISMMQSQTKKILQLSESDKGDGDDDGGDDGGDDMLGLSVGDILHTIGSLQVPEQGKNSKAPPLTNVQLENEVRSLISETYVLESLSFATMIDRRESVEKSHARTFDWIYKDAQNAQVPWSSFVNWLRHGDGIYWINGKVGSGKSTLMRHLYESKTTQRELETWAADYPCQVYSFFFWNSGAEDQKSQRGLLRSLLFDILQRHRSLMPQVMLDVWKTWSARAEAVLKDRLPYDTSLLPLDPEPMTVAALKRAFQVALESLAQSTKLCFFIDGLDEYGAEHSEIISLATQCAVLPNIKFCLSSRPLQVFEEAFSGMPTLRLQDLTHGDLSHYVVDRLYSQPRMQQLSHPEAAEVSHLIQETVTKSQGVFLWVKLVVRSLVYELPKYNSIADLQRQVDGLPGELDDLFAHMVASKDHTRASQILQVFQLARKQSPEKITLLQLSFADEEDELLAEEAPMQKITIDEVASRCQDMDSKLHSICAGLLESHDAKYSSMAPNRKVLFLHRTVSDWIAQPSVWAALISQTAATKFSPSLALLKSSILQLKGLDISPARPFNMGIIVDAVAYAREAETELGAGFPKLFDQLDLATAYQWRLGDCCAVYGGDDMSDASSDTTEGQSDKSASPTATPSQLSSYLQSYRASMIDSQSGIFSTLNLGGRTSRDKPSGLPPAIPENRLAASYIAHAETRFGGRAMREQPPQKRTPPRETVGTTHHHWAWCLKIPDLIPLHAAGSFYDVARLAGMEHYVAAKDASANVLDQDVGQHLLMRAVASLAAMPATGDDSALVAELLAGGADPNFSFHGQSPWEAALAAAASHFASSQGQSEESLSTQYRTGCENWIEVMGLFLRHDADPYAQVKVLDVDDRLVVSIHVVLESYVPQHLEDEVEALMELLLEKRAEFDKKQAGRMKRSTGVDIEGKTPVSSAEWPMSWIPIRNSIV</sequence>
<dbReference type="EMBL" id="JRHA01000007">
    <property type="protein sequence ID" value="PQK17001.1"/>
    <property type="molecule type" value="Genomic_DNA"/>
</dbReference>
<evidence type="ECO:0000259" key="4">
    <source>
        <dbReference type="Pfam" id="PF25053"/>
    </source>
</evidence>
<evidence type="ECO:0000313" key="5">
    <source>
        <dbReference type="EMBL" id="PQK17001.1"/>
    </source>
</evidence>
<dbReference type="Gene3D" id="3.40.50.300">
    <property type="entry name" value="P-loop containing nucleotide triphosphate hydrolases"/>
    <property type="match status" value="1"/>
</dbReference>
<organism evidence="5 6">
    <name type="scientific">Beauveria bassiana</name>
    <name type="common">White muscardine disease fungus</name>
    <name type="synonym">Tritirachium shiotae</name>
    <dbReference type="NCBI Taxonomy" id="176275"/>
    <lineage>
        <taxon>Eukaryota</taxon>
        <taxon>Fungi</taxon>
        <taxon>Dikarya</taxon>
        <taxon>Ascomycota</taxon>
        <taxon>Pezizomycotina</taxon>
        <taxon>Sordariomycetes</taxon>
        <taxon>Hypocreomycetidae</taxon>
        <taxon>Hypocreales</taxon>
        <taxon>Cordycipitaceae</taxon>
        <taxon>Beauveria</taxon>
    </lineage>
</organism>
<feature type="region of interest" description="Disordered" evidence="2">
    <location>
        <begin position="929"/>
        <end position="950"/>
    </location>
</feature>
<dbReference type="InterPro" id="IPR027417">
    <property type="entry name" value="P-loop_NTPase"/>
</dbReference>
<protein>
    <submittedName>
        <fullName evidence="5">Uncharacterized protein</fullName>
    </submittedName>
</protein>
<feature type="compositionally biased region" description="Polar residues" evidence="2">
    <location>
        <begin position="850"/>
        <end position="871"/>
    </location>
</feature>
<dbReference type="AlphaFoldDB" id="A0A2S7YLD9"/>
<gene>
    <name evidence="5" type="ORF">BB8028_0007g02000</name>
</gene>
<accession>A0A2S7YLD9</accession>
<evidence type="ECO:0000259" key="3">
    <source>
        <dbReference type="Pfam" id="PF24883"/>
    </source>
</evidence>
<evidence type="ECO:0000313" key="6">
    <source>
        <dbReference type="Proteomes" id="UP000237441"/>
    </source>
</evidence>
<keyword evidence="1" id="KW-0677">Repeat</keyword>
<dbReference type="PANTHER" id="PTHR10039:SF5">
    <property type="entry name" value="NACHT DOMAIN-CONTAINING PROTEIN"/>
    <property type="match status" value="1"/>
</dbReference>
<feature type="domain" description="Nephrocystin 3-like N-terminal" evidence="3">
    <location>
        <begin position="363"/>
        <end position="545"/>
    </location>
</feature>
<proteinExistence type="predicted"/>
<evidence type="ECO:0000256" key="1">
    <source>
        <dbReference type="ARBA" id="ARBA00022737"/>
    </source>
</evidence>
<dbReference type="Pfam" id="PF25053">
    <property type="entry name" value="DUF7791"/>
    <property type="match status" value="1"/>
</dbReference>
<dbReference type="InterPro" id="IPR056884">
    <property type="entry name" value="NPHP3-like_N"/>
</dbReference>
<feature type="compositionally biased region" description="Basic and acidic residues" evidence="2">
    <location>
        <begin position="929"/>
        <end position="940"/>
    </location>
</feature>
<dbReference type="Pfam" id="PF24883">
    <property type="entry name" value="NPHP3_N"/>
    <property type="match status" value="1"/>
</dbReference>